<evidence type="ECO:0000313" key="3">
    <source>
        <dbReference type="Proteomes" id="UP000306635"/>
    </source>
</evidence>
<dbReference type="EMBL" id="SWDV01000010">
    <property type="protein sequence ID" value="TLX78925.1"/>
    <property type="molecule type" value="Genomic_DNA"/>
</dbReference>
<feature type="domain" description="DUF3291" evidence="1">
    <location>
        <begin position="10"/>
        <end position="147"/>
    </location>
</feature>
<accession>A0A5R9R7Q4</accession>
<organism evidence="2 3">
    <name type="scientific">Pseudomonas nicosulfuronedens</name>
    <dbReference type="NCBI Taxonomy" id="2571105"/>
    <lineage>
        <taxon>Bacteria</taxon>
        <taxon>Pseudomonadati</taxon>
        <taxon>Pseudomonadota</taxon>
        <taxon>Gammaproteobacteria</taxon>
        <taxon>Pseudomonadales</taxon>
        <taxon>Pseudomonadaceae</taxon>
        <taxon>Pseudomonas</taxon>
    </lineage>
</organism>
<dbReference type="InterPro" id="IPR011008">
    <property type="entry name" value="Dimeric_a/b-barrel"/>
</dbReference>
<dbReference type="OrthoDB" id="2376237at2"/>
<name>A0A5R9R7Q4_9PSED</name>
<dbReference type="SUPFAM" id="SSF54909">
    <property type="entry name" value="Dimeric alpha+beta barrel"/>
    <property type="match status" value="1"/>
</dbReference>
<proteinExistence type="predicted"/>
<gene>
    <name evidence="2" type="ORF">FAS41_10350</name>
</gene>
<sequence length="159" mass="18104">MKGQPTRYHLAQVNIAKARAPLDHPLMKGFVDQLDHINALAERSPGFVWRLQTEEGDATAIRVFEDPLIIVNLSVWESVESLKDYVYAGEHLQVLRSKRDWMERLPSPSLALWWLPAGELPDGAMARERLERLRLEGPSADVFTFARPFPMPARLGEFA</sequence>
<comment type="caution">
    <text evidence="2">The sequence shown here is derived from an EMBL/GenBank/DDBJ whole genome shotgun (WGS) entry which is preliminary data.</text>
</comment>
<keyword evidence="3" id="KW-1185">Reference proteome</keyword>
<dbReference type="Pfam" id="PF11695">
    <property type="entry name" value="DUF3291"/>
    <property type="match status" value="1"/>
</dbReference>
<dbReference type="RefSeq" id="WP_138521862.1">
    <property type="nucleotide sequence ID" value="NZ_JAOCBK010000005.1"/>
</dbReference>
<evidence type="ECO:0000313" key="2">
    <source>
        <dbReference type="EMBL" id="TLX78925.1"/>
    </source>
</evidence>
<evidence type="ECO:0000259" key="1">
    <source>
        <dbReference type="Pfam" id="PF11695"/>
    </source>
</evidence>
<dbReference type="InterPro" id="IPR021708">
    <property type="entry name" value="DUF3291"/>
</dbReference>
<protein>
    <submittedName>
        <fullName evidence="2">DUF3291 domain-containing protein</fullName>
    </submittedName>
</protein>
<reference evidence="2 3" key="1">
    <citation type="submission" date="2019-04" db="EMBL/GenBank/DDBJ databases">
        <authorList>
            <person name="Li M."/>
        </authorList>
    </citation>
    <scope>NUCLEOTIDE SEQUENCE [LARGE SCALE GENOMIC DNA]</scope>
    <source>
        <strain evidence="2 3">LAM1902</strain>
    </source>
</reference>
<dbReference type="Proteomes" id="UP000306635">
    <property type="component" value="Unassembled WGS sequence"/>
</dbReference>
<dbReference type="AlphaFoldDB" id="A0A5R9R7Q4"/>